<reference evidence="2" key="2">
    <citation type="journal article" date="2015" name="Fish Shellfish Immunol.">
        <title>Early steps in the European eel (Anguilla anguilla)-Vibrio vulnificus interaction in the gills: Role of the RtxA13 toxin.</title>
        <authorList>
            <person name="Callol A."/>
            <person name="Pajuelo D."/>
            <person name="Ebbesson L."/>
            <person name="Teles M."/>
            <person name="MacKenzie S."/>
            <person name="Amaro C."/>
        </authorList>
    </citation>
    <scope>NUCLEOTIDE SEQUENCE</scope>
</reference>
<name>A0A0E9UR63_ANGAN</name>
<dbReference type="AlphaFoldDB" id="A0A0E9UR63"/>
<feature type="compositionally biased region" description="Basic and acidic residues" evidence="1">
    <location>
        <begin position="11"/>
        <end position="23"/>
    </location>
</feature>
<evidence type="ECO:0000313" key="2">
    <source>
        <dbReference type="EMBL" id="JAH68226.1"/>
    </source>
</evidence>
<accession>A0A0E9UR63</accession>
<reference evidence="2" key="1">
    <citation type="submission" date="2014-11" db="EMBL/GenBank/DDBJ databases">
        <authorList>
            <person name="Amaro Gonzalez C."/>
        </authorList>
    </citation>
    <scope>NUCLEOTIDE SEQUENCE</scope>
</reference>
<protein>
    <submittedName>
        <fullName evidence="2">Uncharacterized protein</fullName>
    </submittedName>
</protein>
<evidence type="ECO:0000256" key="1">
    <source>
        <dbReference type="SAM" id="MobiDB-lite"/>
    </source>
</evidence>
<proteinExistence type="predicted"/>
<organism evidence="2">
    <name type="scientific">Anguilla anguilla</name>
    <name type="common">European freshwater eel</name>
    <name type="synonym">Muraena anguilla</name>
    <dbReference type="NCBI Taxonomy" id="7936"/>
    <lineage>
        <taxon>Eukaryota</taxon>
        <taxon>Metazoa</taxon>
        <taxon>Chordata</taxon>
        <taxon>Craniata</taxon>
        <taxon>Vertebrata</taxon>
        <taxon>Euteleostomi</taxon>
        <taxon>Actinopterygii</taxon>
        <taxon>Neopterygii</taxon>
        <taxon>Teleostei</taxon>
        <taxon>Anguilliformes</taxon>
        <taxon>Anguillidae</taxon>
        <taxon>Anguilla</taxon>
    </lineage>
</organism>
<feature type="region of interest" description="Disordered" evidence="1">
    <location>
        <begin position="1"/>
        <end position="23"/>
    </location>
</feature>
<sequence length="23" mass="2437">MKALAINSGTGERESHFGHHGEA</sequence>
<dbReference type="EMBL" id="GBXM01040351">
    <property type="protein sequence ID" value="JAH68226.1"/>
    <property type="molecule type" value="Transcribed_RNA"/>
</dbReference>